<feature type="transmembrane region" description="Helical" evidence="7">
    <location>
        <begin position="76"/>
        <end position="94"/>
    </location>
</feature>
<dbReference type="GO" id="GO:0006643">
    <property type="term" value="P:membrane lipid metabolic process"/>
    <property type="evidence" value="ECO:0007669"/>
    <property type="project" value="TreeGrafter"/>
</dbReference>
<comment type="subcellular location">
    <subcellularLocation>
        <location evidence="1">Endomembrane system</location>
        <topology evidence="1">Multi-pass membrane protein</topology>
    </subcellularLocation>
</comment>
<evidence type="ECO:0000256" key="6">
    <source>
        <dbReference type="ARBA" id="ARBA00023136"/>
    </source>
</evidence>
<feature type="transmembrane region" description="Helical" evidence="7">
    <location>
        <begin position="355"/>
        <end position="371"/>
    </location>
</feature>
<dbReference type="EMBL" id="LT629797">
    <property type="protein sequence ID" value="SDU90190.1"/>
    <property type="molecule type" value="Genomic_DNA"/>
</dbReference>
<gene>
    <name evidence="9" type="ORF">SAMN05216363_3070</name>
</gene>
<name>A0A1H2MAB3_9PSED</name>
<feature type="transmembrane region" description="Helical" evidence="7">
    <location>
        <begin position="323"/>
        <end position="343"/>
    </location>
</feature>
<evidence type="ECO:0000256" key="1">
    <source>
        <dbReference type="ARBA" id="ARBA00004127"/>
    </source>
</evidence>
<keyword evidence="6 7" id="KW-0472">Membrane</keyword>
<reference evidence="10" key="1">
    <citation type="submission" date="2016-10" db="EMBL/GenBank/DDBJ databases">
        <authorList>
            <person name="Varghese N."/>
            <person name="Submissions S."/>
        </authorList>
    </citation>
    <scope>NUCLEOTIDE SEQUENCE [LARGE SCALE GENOMIC DNA]</scope>
    <source>
        <strain evidence="10">KCTC 32246</strain>
    </source>
</reference>
<evidence type="ECO:0000256" key="2">
    <source>
        <dbReference type="ARBA" id="ARBA00022692"/>
    </source>
</evidence>
<dbReference type="GO" id="GO:0008610">
    <property type="term" value="P:lipid biosynthetic process"/>
    <property type="evidence" value="ECO:0007669"/>
    <property type="project" value="InterPro"/>
</dbReference>
<dbReference type="Pfam" id="PF04116">
    <property type="entry name" value="FA_hydroxylase"/>
    <property type="match status" value="1"/>
</dbReference>
<organism evidence="9 10">
    <name type="scientific">Pseudomonas sihuiensis</name>
    <dbReference type="NCBI Taxonomy" id="1274359"/>
    <lineage>
        <taxon>Bacteria</taxon>
        <taxon>Pseudomonadati</taxon>
        <taxon>Pseudomonadota</taxon>
        <taxon>Gammaproteobacteria</taxon>
        <taxon>Pseudomonadales</taxon>
        <taxon>Pseudomonadaceae</taxon>
        <taxon>Pseudomonas</taxon>
    </lineage>
</organism>
<accession>A0A1H2MAB3</accession>
<evidence type="ECO:0000313" key="10">
    <source>
        <dbReference type="Proteomes" id="UP000198675"/>
    </source>
</evidence>
<protein>
    <submittedName>
        <fullName evidence="9">Sterol desaturase/sphingolipid hydroxylase, fatty acid hydroxylase superfamily</fullName>
    </submittedName>
</protein>
<sequence length="408" mass="46218">MNLIVFAIPIFLTTTLLEAWLAHRRGLAAYSIPDAISSYQYGLLSQVVGAFTKFAKLGVYTLVFEAYRATTLPSDSLWVWVGALVAYDFFYYWHHRMNHEIGLLWAGHVSHHSSEYFNLATALRQSSTSALLGWIFYLPMAVAGVPPSVFAGVLLIDLLYQYWVHTEVIGRLGWLDRIFVTPSNHRVHHGQNDYCMDTNYGGILILWDRLFGTFAEERKDEKVIYGVRTPLQSLNPFWGNMHYYIELWQKSKATPGWRAKLGVWLAPPGGWHDEASEPYEPSQFKYYDPCTPDAVKRYAVVHQVLAMLFLMHFLTLLNTLPKTLLALYAAGFAISAISLTSLLEGRANARRFEQCRVIGLGIAFAALPDWFGFSMPIALKLMLLVVMLGSAAWLSRTSFKPAALWTSQ</sequence>
<dbReference type="RefSeq" id="WP_021219116.1">
    <property type="nucleotide sequence ID" value="NZ_LT629797.1"/>
</dbReference>
<evidence type="ECO:0000313" key="9">
    <source>
        <dbReference type="EMBL" id="SDU90190.1"/>
    </source>
</evidence>
<dbReference type="GO" id="GO:0050479">
    <property type="term" value="F:glyceryl-ether monooxygenase activity"/>
    <property type="evidence" value="ECO:0007669"/>
    <property type="project" value="TreeGrafter"/>
</dbReference>
<feature type="transmembrane region" description="Helical" evidence="7">
    <location>
        <begin position="134"/>
        <end position="156"/>
    </location>
</feature>
<evidence type="ECO:0000256" key="3">
    <source>
        <dbReference type="ARBA" id="ARBA00022989"/>
    </source>
</evidence>
<feature type="domain" description="Fatty acid hydroxylase" evidence="8">
    <location>
        <begin position="80"/>
        <end position="213"/>
    </location>
</feature>
<proteinExistence type="predicted"/>
<dbReference type="GO" id="GO:0016020">
    <property type="term" value="C:membrane"/>
    <property type="evidence" value="ECO:0007669"/>
    <property type="project" value="GOC"/>
</dbReference>
<dbReference type="AlphaFoldDB" id="A0A1H2MAB3"/>
<keyword evidence="2 7" id="KW-0812">Transmembrane</keyword>
<evidence type="ECO:0000256" key="4">
    <source>
        <dbReference type="ARBA" id="ARBA00023002"/>
    </source>
</evidence>
<keyword evidence="4" id="KW-0560">Oxidoreductase</keyword>
<evidence type="ECO:0000259" key="8">
    <source>
        <dbReference type="Pfam" id="PF04116"/>
    </source>
</evidence>
<keyword evidence="3 7" id="KW-1133">Transmembrane helix</keyword>
<dbReference type="GO" id="GO:0012505">
    <property type="term" value="C:endomembrane system"/>
    <property type="evidence" value="ECO:0007669"/>
    <property type="project" value="UniProtKB-SubCell"/>
</dbReference>
<dbReference type="PANTHER" id="PTHR21624:SF1">
    <property type="entry name" value="ALKYLGLYCEROL MONOOXYGENASE"/>
    <property type="match status" value="1"/>
</dbReference>
<keyword evidence="5" id="KW-0443">Lipid metabolism</keyword>
<dbReference type="InterPro" id="IPR006694">
    <property type="entry name" value="Fatty_acid_hydroxylase"/>
</dbReference>
<evidence type="ECO:0000256" key="5">
    <source>
        <dbReference type="ARBA" id="ARBA00023098"/>
    </source>
</evidence>
<keyword evidence="10" id="KW-1185">Reference proteome</keyword>
<dbReference type="GO" id="GO:0005506">
    <property type="term" value="F:iron ion binding"/>
    <property type="evidence" value="ECO:0007669"/>
    <property type="project" value="InterPro"/>
</dbReference>
<feature type="transmembrane region" description="Helical" evidence="7">
    <location>
        <begin position="298"/>
        <end position="317"/>
    </location>
</feature>
<feature type="transmembrane region" description="Helical" evidence="7">
    <location>
        <begin position="43"/>
        <end position="64"/>
    </location>
</feature>
<dbReference type="Proteomes" id="UP000198675">
    <property type="component" value="Chromosome I"/>
</dbReference>
<evidence type="ECO:0000256" key="7">
    <source>
        <dbReference type="SAM" id="Phobius"/>
    </source>
</evidence>
<dbReference type="PANTHER" id="PTHR21624">
    <property type="entry name" value="STEROL DESATURASE-RELATED PROTEIN"/>
    <property type="match status" value="1"/>
</dbReference>
<dbReference type="InterPro" id="IPR051689">
    <property type="entry name" value="Sterol_desaturase/TMEM195"/>
</dbReference>